<dbReference type="EMBL" id="JAVRHT010000034">
    <property type="protein sequence ID" value="MDT0632647.1"/>
    <property type="molecule type" value="Genomic_DNA"/>
</dbReference>
<evidence type="ECO:0000313" key="3">
    <source>
        <dbReference type="EMBL" id="MDT0632647.1"/>
    </source>
</evidence>
<evidence type="ECO:0000259" key="1">
    <source>
        <dbReference type="Pfam" id="PF02625"/>
    </source>
</evidence>
<dbReference type="Pfam" id="PF02625">
    <property type="entry name" value="XdhC_CoxI"/>
    <property type="match status" value="1"/>
</dbReference>
<dbReference type="Pfam" id="PF13478">
    <property type="entry name" value="XdhC_C"/>
    <property type="match status" value="1"/>
</dbReference>
<sequence length="410" mass="41977">MPSEGLDAGPAGHSAPNSLRALLADYAALRADRRPFAVASVVGVEGSAFRREGARLLVVPDPVTDFASVTDALHTWAQVPRPQTLGSISGGCLEGEVAWHALDAVRTGRPRTVALTSRLGDGDRAAFGIGCGGTVTVLVQPVRPGHAGPLDAVAHALRSRRTGALALVTGGPEVHLGRHLFARADGDVDGTVQDSALRAALMAEAVGALAAGASRTVAVPSDAGEVVVRIEVVRPPVCVAVAGTGPDARALVRQAALLGWETVAVGASSAPEVAAAIPEADRALAVPEPSDLAGHLDDRTAVVVLTHNFERDRALVGALSAAAVPYLGLLGSRERTARLVADLAEAGVTLTAGRLSSPVGLDIGAETPEEIALATCAEILSHSKTWTSKIRTEADSRLTTNSDRPRASLL</sequence>
<feature type="domain" description="XdhC Rossmann" evidence="2">
    <location>
        <begin position="240"/>
        <end position="379"/>
    </location>
</feature>
<dbReference type="Proteomes" id="UP001267426">
    <property type="component" value="Unassembled WGS sequence"/>
</dbReference>
<dbReference type="InterPro" id="IPR003777">
    <property type="entry name" value="XdhC_CoxI"/>
</dbReference>
<comment type="caution">
    <text evidence="3">The sequence shown here is derived from an EMBL/GenBank/DDBJ whole genome shotgun (WGS) entry which is preliminary data.</text>
</comment>
<feature type="domain" description="XdhC- CoxI" evidence="1">
    <location>
        <begin position="30"/>
        <end position="113"/>
    </location>
</feature>
<dbReference type="Gene3D" id="3.40.50.720">
    <property type="entry name" value="NAD(P)-binding Rossmann-like Domain"/>
    <property type="match status" value="1"/>
</dbReference>
<gene>
    <name evidence="3" type="ORF">RM540_12875</name>
</gene>
<protein>
    <submittedName>
        <fullName evidence="3">XdhC family protein</fullName>
    </submittedName>
</protein>
<reference evidence="3 4" key="1">
    <citation type="submission" date="2023-09" db="EMBL/GenBank/DDBJ databases">
        <authorList>
            <person name="Rey-Velasco X."/>
        </authorList>
    </citation>
    <scope>NUCLEOTIDE SEQUENCE [LARGE SCALE GENOMIC DNA]</scope>
    <source>
        <strain evidence="3 4">F394</strain>
    </source>
</reference>
<accession>A0ABU3BTP0</accession>
<dbReference type="InterPro" id="IPR027051">
    <property type="entry name" value="XdhC_Rossmann_dom"/>
</dbReference>
<name>A0ABU3BTP0_9BACT</name>
<organism evidence="3 4">
    <name type="scientific">Rubrivirga litoralis</name>
    <dbReference type="NCBI Taxonomy" id="3075598"/>
    <lineage>
        <taxon>Bacteria</taxon>
        <taxon>Pseudomonadati</taxon>
        <taxon>Rhodothermota</taxon>
        <taxon>Rhodothermia</taxon>
        <taxon>Rhodothermales</taxon>
        <taxon>Rubricoccaceae</taxon>
        <taxon>Rubrivirga</taxon>
    </lineage>
</organism>
<dbReference type="PANTHER" id="PTHR30388">
    <property type="entry name" value="ALDEHYDE OXIDOREDUCTASE MOLYBDENUM COFACTOR ASSEMBLY PROTEIN"/>
    <property type="match status" value="1"/>
</dbReference>
<evidence type="ECO:0000259" key="2">
    <source>
        <dbReference type="Pfam" id="PF13478"/>
    </source>
</evidence>
<keyword evidence="4" id="KW-1185">Reference proteome</keyword>
<dbReference type="RefSeq" id="WP_311664733.1">
    <property type="nucleotide sequence ID" value="NZ_JAVRHT010000034.1"/>
</dbReference>
<evidence type="ECO:0000313" key="4">
    <source>
        <dbReference type="Proteomes" id="UP001267426"/>
    </source>
</evidence>
<proteinExistence type="predicted"/>
<dbReference type="InterPro" id="IPR052698">
    <property type="entry name" value="MoCofactor_Util/Proc"/>
</dbReference>
<dbReference type="PANTHER" id="PTHR30388:SF6">
    <property type="entry name" value="XANTHINE DEHYDROGENASE SUBUNIT A-RELATED"/>
    <property type="match status" value="1"/>
</dbReference>